<keyword evidence="1" id="KW-0418">Kinase</keyword>
<sequence>MDKRITLADKLKSKDPSVFNMLVGFDGFVDEIIHVVDKRQGPRDYTRVKTISDFAKKIDRASGLSSNIEFVPIKSKIGGNGPIMVNALIKHHPQITYIGTLGYPNIHEVFKSLVDQANVYTIEKYGDTQAVEFNDGKLIIGKMNNLVNVNYDHLIKIVPEEKLINLLGSIDLFSTVNWSMLPYMTDIWKNIIQCILPNVTIKEEKPFMFIDIADPEKRERHDIVEALDLLKQFKSHFKVVLGLNKKEAYDVSVHLGLFSQNVIESKTLKEVNQALYDYLEIDYVAIHPVDRSSVIYKNNYYEEKGPYISEPKLTTGAGDNFNAGFVLGLLLGLEPDEALLTGMSTSGYYVRNADSPTFADLNKFITDWANNKI</sequence>
<dbReference type="Gene3D" id="3.40.1190.20">
    <property type="match status" value="1"/>
</dbReference>
<gene>
    <name evidence="1" type="ORF">HF295_01190</name>
</gene>
<dbReference type="InterPro" id="IPR057621">
    <property type="entry name" value="Khk_prokaryotic"/>
</dbReference>
<name>A0A7L6N2T8_9MOLU</name>
<accession>A0A7L6N2T8</accession>
<dbReference type="RefSeq" id="WP_312032021.1">
    <property type="nucleotide sequence ID" value="NZ_CP051151.1"/>
</dbReference>
<dbReference type="InterPro" id="IPR029056">
    <property type="entry name" value="Ribokinase-like"/>
</dbReference>
<organism evidence="1 2">
    <name type="scientific">Hujiaoplasma nucleasis</name>
    <dbReference type="NCBI Taxonomy" id="2725268"/>
    <lineage>
        <taxon>Bacteria</taxon>
        <taxon>Bacillati</taxon>
        <taxon>Mycoplasmatota</taxon>
        <taxon>Mollicutes</taxon>
        <taxon>Candidatus Izemoplasmatales</taxon>
        <taxon>Hujiaoplasmataceae</taxon>
        <taxon>Hujiaoplasma</taxon>
    </lineage>
</organism>
<reference evidence="1 2" key="1">
    <citation type="submission" date="2020-04" db="EMBL/GenBank/DDBJ databases">
        <authorList>
            <person name="Zheng R.K."/>
            <person name="Sun C.M."/>
        </authorList>
    </citation>
    <scope>NUCLEOTIDE SEQUENCE [LARGE SCALE GENOMIC DNA]</scope>
    <source>
        <strain evidence="2">zrk29</strain>
    </source>
</reference>
<dbReference type="Proteomes" id="UP000512167">
    <property type="component" value="Chromosome"/>
</dbReference>
<dbReference type="KEGG" id="tbk:HF295_01190"/>
<proteinExistence type="predicted"/>
<evidence type="ECO:0000313" key="2">
    <source>
        <dbReference type="Proteomes" id="UP000512167"/>
    </source>
</evidence>
<dbReference type="EMBL" id="CP051151">
    <property type="protein sequence ID" value="QLY39547.1"/>
    <property type="molecule type" value="Genomic_DNA"/>
</dbReference>
<dbReference type="Pfam" id="PF25270">
    <property type="entry name" value="Khk"/>
    <property type="match status" value="1"/>
</dbReference>
<dbReference type="GO" id="GO:0016301">
    <property type="term" value="F:kinase activity"/>
    <property type="evidence" value="ECO:0007669"/>
    <property type="project" value="UniProtKB-KW"/>
</dbReference>
<keyword evidence="2" id="KW-1185">Reference proteome</keyword>
<dbReference type="AlphaFoldDB" id="A0A7L6N2T8"/>
<evidence type="ECO:0000313" key="1">
    <source>
        <dbReference type="EMBL" id="QLY39547.1"/>
    </source>
</evidence>
<dbReference type="SUPFAM" id="SSF53613">
    <property type="entry name" value="Ribokinase-like"/>
    <property type="match status" value="1"/>
</dbReference>
<protein>
    <submittedName>
        <fullName evidence="1">Carbohydrate kinase family protein</fullName>
    </submittedName>
</protein>
<keyword evidence="1" id="KW-0808">Transferase</keyword>